<keyword evidence="1" id="KW-0472">Membrane</keyword>
<dbReference type="Proteomes" id="UP000001946">
    <property type="component" value="Chromosome"/>
</dbReference>
<reference evidence="2 3" key="1">
    <citation type="journal article" date="2006" name="J. Bacteriol.">
        <title>Complete genome sequence of the dehalorespiring bacterium Desulfitobacterium hafniense Y51 and comparison with Dehalococcoides ethenogenes 195.</title>
        <authorList>
            <person name="Nonaka H."/>
            <person name="Keresztes G."/>
            <person name="Shinoda Y."/>
            <person name="Ikenaga Y."/>
            <person name="Abe M."/>
            <person name="Naito K."/>
            <person name="Inatomi K."/>
            <person name="Furukawa K."/>
            <person name="Inui M."/>
            <person name="Yukawa H."/>
        </authorList>
    </citation>
    <scope>NUCLEOTIDE SEQUENCE [LARGE SCALE GENOMIC DNA]</scope>
    <source>
        <strain evidence="2 3">Y51</strain>
    </source>
</reference>
<gene>
    <name evidence="2" type="ordered locus">DSY1529</name>
</gene>
<dbReference type="HOGENOM" id="CLU_2259217_0_0_9"/>
<keyword evidence="3" id="KW-1185">Reference proteome</keyword>
<dbReference type="STRING" id="138119.DSY1529"/>
<organism evidence="2 3">
    <name type="scientific">Desulfitobacterium hafniense (strain Y51)</name>
    <dbReference type="NCBI Taxonomy" id="138119"/>
    <lineage>
        <taxon>Bacteria</taxon>
        <taxon>Bacillati</taxon>
        <taxon>Bacillota</taxon>
        <taxon>Clostridia</taxon>
        <taxon>Eubacteriales</taxon>
        <taxon>Desulfitobacteriaceae</taxon>
        <taxon>Desulfitobacterium</taxon>
    </lineage>
</organism>
<dbReference type="AlphaFoldDB" id="Q24XC4"/>
<proteinExistence type="predicted"/>
<protein>
    <submittedName>
        <fullName evidence="2">Uncharacterized protein</fullName>
    </submittedName>
</protein>
<evidence type="ECO:0000313" key="3">
    <source>
        <dbReference type="Proteomes" id="UP000001946"/>
    </source>
</evidence>
<feature type="transmembrane region" description="Helical" evidence="1">
    <location>
        <begin position="26"/>
        <end position="49"/>
    </location>
</feature>
<keyword evidence="1" id="KW-1133">Transmembrane helix</keyword>
<evidence type="ECO:0000256" key="1">
    <source>
        <dbReference type="SAM" id="Phobius"/>
    </source>
</evidence>
<keyword evidence="1" id="KW-0812">Transmembrane</keyword>
<sequence length="103" mass="11191">MPNEAKFSCYSLQQKTTTGISQSPPFALFPGCLIATAPLLMPILIQFFVQASFNFLIAEIKFPGIIPGPLTLLIIILAKPLPFLIGIQVFLPAPAQILENHIA</sequence>
<accession>Q24XC4</accession>
<dbReference type="EMBL" id="AP008230">
    <property type="protein sequence ID" value="BAE83318.1"/>
    <property type="molecule type" value="Genomic_DNA"/>
</dbReference>
<evidence type="ECO:0000313" key="2">
    <source>
        <dbReference type="EMBL" id="BAE83318.1"/>
    </source>
</evidence>
<name>Q24XC4_DESHY</name>
<dbReference type="KEGG" id="dsy:DSY1529"/>